<dbReference type="PANTHER" id="PTHR34301">
    <property type="entry name" value="DNA-BINDING PROTEIN-RELATED"/>
    <property type="match status" value="1"/>
</dbReference>
<dbReference type="InterPro" id="IPR027417">
    <property type="entry name" value="P-loop_NTPase"/>
</dbReference>
<dbReference type="AlphaFoldDB" id="A0A1Y3XXJ4"/>
<dbReference type="Gene3D" id="3.40.50.300">
    <property type="entry name" value="P-loop containing nucleotide triphosphate hydrolases"/>
    <property type="match status" value="1"/>
</dbReference>
<comment type="caution">
    <text evidence="2">The sequence shown here is derived from an EMBL/GenBank/DDBJ whole genome shotgun (WGS) entry which is preliminary data.</text>
</comment>
<dbReference type="PANTHER" id="PTHR34301:SF8">
    <property type="entry name" value="ATPASE DOMAIN-CONTAINING PROTEIN"/>
    <property type="match status" value="1"/>
</dbReference>
<gene>
    <name evidence="2" type="ORF">B5G02_03475</name>
</gene>
<dbReference type="Proteomes" id="UP000195781">
    <property type="component" value="Unassembled WGS sequence"/>
</dbReference>
<accession>A0A1Y3XXJ4</accession>
<dbReference type="OrthoDB" id="2020141at2"/>
<protein>
    <submittedName>
        <fullName evidence="2">ATP-binding protein</fullName>
    </submittedName>
</protein>
<evidence type="ECO:0000313" key="3">
    <source>
        <dbReference type="Proteomes" id="UP000195781"/>
    </source>
</evidence>
<sequence length="378" mass="42151">MQASDTSILKPSNPFTPIFGKVPPYFAGRESIIDEISSVFQDPDNNPDRCTLFVGARGTGKTALLTHLGRIAEASGWICADVTASNDMLEEIRAQAERATQHLIYKEDQRTITGLNIAGIGGISWSKENHRPETWRITMSDLLEKLSEMHCGLLITVDEVDPDLEAMERLVTTYQHFVREDRKVALFMAGLPHRINSLVSGDSTSFLRRAARYQLGSIPRYEVVEAFRLTVESGGKTIDDGALAYAADAIEGFPYLFQLVGYRSWNASSDHGAISLEHVQQGAKLAREELATRIFDATYSELSEHDKAFLIAMSEDEAQSKRSDLMQRLQKPSSHITVYKKRLIEQGIIEETPGGAFRFALPGFKEYIRGQARDEASD</sequence>
<dbReference type="RefSeq" id="WP_094335209.1">
    <property type="nucleotide sequence ID" value="NZ_NFIE01000006.1"/>
</dbReference>
<dbReference type="Pfam" id="PF13401">
    <property type="entry name" value="AAA_22"/>
    <property type="match status" value="1"/>
</dbReference>
<keyword evidence="3" id="KW-1185">Reference proteome</keyword>
<name>A0A1Y3XXJ4_9ACTN</name>
<reference evidence="3" key="1">
    <citation type="submission" date="2017-04" db="EMBL/GenBank/DDBJ databases">
        <title>Function of individual gut microbiota members based on whole genome sequencing of pure cultures obtained from chicken caecum.</title>
        <authorList>
            <person name="Medvecky M."/>
            <person name="Cejkova D."/>
            <person name="Polansky O."/>
            <person name="Karasova D."/>
            <person name="Kubasova T."/>
            <person name="Cizek A."/>
            <person name="Rychlik I."/>
        </authorList>
    </citation>
    <scope>NUCLEOTIDE SEQUENCE [LARGE SCALE GENOMIC DNA]</scope>
    <source>
        <strain evidence="3">An5</strain>
    </source>
</reference>
<dbReference type="EMBL" id="NFIE01000006">
    <property type="protein sequence ID" value="OUN89048.1"/>
    <property type="molecule type" value="Genomic_DNA"/>
</dbReference>
<feature type="domain" description="ORC1/DEAH AAA+ ATPase" evidence="1">
    <location>
        <begin position="48"/>
        <end position="193"/>
    </location>
</feature>
<organism evidence="2 3">
    <name type="scientific">[Collinsella] massiliensis</name>
    <dbReference type="NCBI Taxonomy" id="1232426"/>
    <lineage>
        <taxon>Bacteria</taxon>
        <taxon>Bacillati</taxon>
        <taxon>Actinomycetota</taxon>
        <taxon>Coriobacteriia</taxon>
        <taxon>Coriobacteriales</taxon>
        <taxon>Coriobacteriaceae</taxon>
        <taxon>Enorma</taxon>
    </lineage>
</organism>
<evidence type="ECO:0000313" key="2">
    <source>
        <dbReference type="EMBL" id="OUN89048.1"/>
    </source>
</evidence>
<dbReference type="GO" id="GO:0005524">
    <property type="term" value="F:ATP binding"/>
    <property type="evidence" value="ECO:0007669"/>
    <property type="project" value="UniProtKB-KW"/>
</dbReference>
<dbReference type="SUPFAM" id="SSF52540">
    <property type="entry name" value="P-loop containing nucleoside triphosphate hydrolases"/>
    <property type="match status" value="1"/>
</dbReference>
<proteinExistence type="predicted"/>
<keyword evidence="2" id="KW-0547">Nucleotide-binding</keyword>
<keyword evidence="2" id="KW-0067">ATP-binding</keyword>
<evidence type="ECO:0000259" key="1">
    <source>
        <dbReference type="Pfam" id="PF13401"/>
    </source>
</evidence>
<dbReference type="InterPro" id="IPR049945">
    <property type="entry name" value="AAA_22"/>
</dbReference>